<comment type="caution">
    <text evidence="12">The sequence shown here is derived from an EMBL/GenBank/DDBJ whole genome shotgun (WGS) entry which is preliminary data.</text>
</comment>
<keyword evidence="6" id="KW-0931">ER-Golgi transport</keyword>
<dbReference type="GO" id="GO:0031201">
    <property type="term" value="C:SNARE complex"/>
    <property type="evidence" value="ECO:0007669"/>
    <property type="project" value="TreeGrafter"/>
</dbReference>
<evidence type="ECO:0000256" key="7">
    <source>
        <dbReference type="ARBA" id="ARBA00022927"/>
    </source>
</evidence>
<feature type="transmembrane region" description="Helical" evidence="11">
    <location>
        <begin position="221"/>
        <end position="239"/>
    </location>
</feature>
<dbReference type="GO" id="GO:0005484">
    <property type="term" value="F:SNAP receptor activity"/>
    <property type="evidence" value="ECO:0007669"/>
    <property type="project" value="TreeGrafter"/>
</dbReference>
<protein>
    <recommendedName>
        <fullName evidence="14">Synaptobrevin</fullName>
    </recommendedName>
</protein>
<dbReference type="AlphaFoldDB" id="A0AAN6USQ6"/>
<name>A0AAN6USQ6_9PEZI</name>
<sequence length="244" mass="26588">MVQLIPGRTILHADAEREARLRASEFEREKSQANINYARSLLTTLEQDALTIKIHARRQDVQAELAQKREVLDQLSERLGDLAEFAAAGDDSDDDDDGEDLLADIIATPSESMASTGSPDTPPAAPAPSTTTTAAISTQEAILDHHRAEQDALSESILKLASDLKLSSQAFSASLDQDRALVDRAGQGIARTGERMAGVTRRLGVLTRMTEGEGWWGRMRLYAIVWGLMVVLVLVVGVLPKLRF</sequence>
<keyword evidence="3" id="KW-0813">Transport</keyword>
<evidence type="ECO:0000256" key="3">
    <source>
        <dbReference type="ARBA" id="ARBA00022448"/>
    </source>
</evidence>
<comment type="subcellular location">
    <subcellularLocation>
        <location evidence="1">Endoplasmic reticulum membrane</location>
        <topology evidence="1">Single-pass type IV membrane protein</topology>
    </subcellularLocation>
</comment>
<keyword evidence="4 11" id="KW-0812">Transmembrane</keyword>
<keyword evidence="7" id="KW-0653">Protein transport</keyword>
<dbReference type="EMBL" id="MU853401">
    <property type="protein sequence ID" value="KAK4138214.1"/>
    <property type="molecule type" value="Genomic_DNA"/>
</dbReference>
<keyword evidence="8 11" id="KW-1133">Transmembrane helix</keyword>
<keyword evidence="5" id="KW-0256">Endoplasmic reticulum</keyword>
<gene>
    <name evidence="12" type="ORF">BT67DRAFT_430878</name>
</gene>
<evidence type="ECO:0000256" key="9">
    <source>
        <dbReference type="ARBA" id="ARBA00023136"/>
    </source>
</evidence>
<evidence type="ECO:0000256" key="11">
    <source>
        <dbReference type="SAM" id="Phobius"/>
    </source>
</evidence>
<evidence type="ECO:0000313" key="12">
    <source>
        <dbReference type="EMBL" id="KAK4138214.1"/>
    </source>
</evidence>
<evidence type="ECO:0000256" key="2">
    <source>
        <dbReference type="ARBA" id="ARBA00007891"/>
    </source>
</evidence>
<reference evidence="12" key="1">
    <citation type="journal article" date="2023" name="Mol. Phylogenet. Evol.">
        <title>Genome-scale phylogeny and comparative genomics of the fungal order Sordariales.</title>
        <authorList>
            <person name="Hensen N."/>
            <person name="Bonometti L."/>
            <person name="Westerberg I."/>
            <person name="Brannstrom I.O."/>
            <person name="Guillou S."/>
            <person name="Cros-Aarteil S."/>
            <person name="Calhoun S."/>
            <person name="Haridas S."/>
            <person name="Kuo A."/>
            <person name="Mondo S."/>
            <person name="Pangilinan J."/>
            <person name="Riley R."/>
            <person name="LaButti K."/>
            <person name="Andreopoulos B."/>
            <person name="Lipzen A."/>
            <person name="Chen C."/>
            <person name="Yan M."/>
            <person name="Daum C."/>
            <person name="Ng V."/>
            <person name="Clum A."/>
            <person name="Steindorff A."/>
            <person name="Ohm R.A."/>
            <person name="Martin F."/>
            <person name="Silar P."/>
            <person name="Natvig D.O."/>
            <person name="Lalanne C."/>
            <person name="Gautier V."/>
            <person name="Ament-Velasquez S.L."/>
            <person name="Kruys A."/>
            <person name="Hutchinson M.I."/>
            <person name="Powell A.J."/>
            <person name="Barry K."/>
            <person name="Miller A.N."/>
            <person name="Grigoriev I.V."/>
            <person name="Debuchy R."/>
            <person name="Gladieux P."/>
            <person name="Hiltunen Thoren M."/>
            <person name="Johannesson H."/>
        </authorList>
    </citation>
    <scope>NUCLEOTIDE SEQUENCE</scope>
    <source>
        <strain evidence="12">CBS 123565</strain>
    </source>
</reference>
<evidence type="ECO:0000313" key="13">
    <source>
        <dbReference type="Proteomes" id="UP001304895"/>
    </source>
</evidence>
<dbReference type="InterPro" id="IPR019150">
    <property type="entry name" value="Vesicle_transport_protein_Use1"/>
</dbReference>
<keyword evidence="9 11" id="KW-0472">Membrane</keyword>
<feature type="region of interest" description="Disordered" evidence="10">
    <location>
        <begin position="110"/>
        <end position="130"/>
    </location>
</feature>
<evidence type="ECO:0000256" key="10">
    <source>
        <dbReference type="SAM" id="MobiDB-lite"/>
    </source>
</evidence>
<dbReference type="Proteomes" id="UP001304895">
    <property type="component" value="Unassembled WGS sequence"/>
</dbReference>
<evidence type="ECO:0000256" key="8">
    <source>
        <dbReference type="ARBA" id="ARBA00022989"/>
    </source>
</evidence>
<comment type="similarity">
    <text evidence="2">Belongs to the USE1 family.</text>
</comment>
<evidence type="ECO:0000256" key="6">
    <source>
        <dbReference type="ARBA" id="ARBA00022892"/>
    </source>
</evidence>
<accession>A0AAN6USQ6</accession>
<evidence type="ECO:0000256" key="5">
    <source>
        <dbReference type="ARBA" id="ARBA00022824"/>
    </source>
</evidence>
<reference evidence="12" key="2">
    <citation type="submission" date="2023-05" db="EMBL/GenBank/DDBJ databases">
        <authorList>
            <consortium name="Lawrence Berkeley National Laboratory"/>
            <person name="Steindorff A."/>
            <person name="Hensen N."/>
            <person name="Bonometti L."/>
            <person name="Westerberg I."/>
            <person name="Brannstrom I.O."/>
            <person name="Guillou S."/>
            <person name="Cros-Aarteil S."/>
            <person name="Calhoun S."/>
            <person name="Haridas S."/>
            <person name="Kuo A."/>
            <person name="Mondo S."/>
            <person name="Pangilinan J."/>
            <person name="Riley R."/>
            <person name="Labutti K."/>
            <person name="Andreopoulos B."/>
            <person name="Lipzen A."/>
            <person name="Chen C."/>
            <person name="Yanf M."/>
            <person name="Daum C."/>
            <person name="Ng V."/>
            <person name="Clum A."/>
            <person name="Ohm R."/>
            <person name="Martin F."/>
            <person name="Silar P."/>
            <person name="Natvig D."/>
            <person name="Lalanne C."/>
            <person name="Gautier V."/>
            <person name="Ament-Velasquez S.L."/>
            <person name="Kruys A."/>
            <person name="Hutchinson M.I."/>
            <person name="Powell A.J."/>
            <person name="Barry K."/>
            <person name="Miller A.N."/>
            <person name="Grigoriev I.V."/>
            <person name="Debuchy R."/>
            <person name="Gladieux P."/>
            <person name="Thoren M.H."/>
            <person name="Johannesson H."/>
        </authorList>
    </citation>
    <scope>NUCLEOTIDE SEQUENCE</scope>
    <source>
        <strain evidence="12">CBS 123565</strain>
    </source>
</reference>
<dbReference type="PANTHER" id="PTHR13050">
    <property type="entry name" value="USE1-LIKE PROTEIN"/>
    <property type="match status" value="1"/>
</dbReference>
<evidence type="ECO:0000256" key="1">
    <source>
        <dbReference type="ARBA" id="ARBA00004163"/>
    </source>
</evidence>
<dbReference type="PANTHER" id="PTHR13050:SF7">
    <property type="entry name" value="VESICLE TRANSPORT PROTEIN USE1"/>
    <property type="match status" value="1"/>
</dbReference>
<dbReference type="GO" id="GO:0005789">
    <property type="term" value="C:endoplasmic reticulum membrane"/>
    <property type="evidence" value="ECO:0007669"/>
    <property type="project" value="UniProtKB-SubCell"/>
</dbReference>
<proteinExistence type="inferred from homology"/>
<dbReference type="GO" id="GO:0015031">
    <property type="term" value="P:protein transport"/>
    <property type="evidence" value="ECO:0007669"/>
    <property type="project" value="UniProtKB-KW"/>
</dbReference>
<keyword evidence="13" id="KW-1185">Reference proteome</keyword>
<dbReference type="GO" id="GO:0006890">
    <property type="term" value="P:retrograde vesicle-mediated transport, Golgi to endoplasmic reticulum"/>
    <property type="evidence" value="ECO:0007669"/>
    <property type="project" value="TreeGrafter"/>
</dbReference>
<evidence type="ECO:0000256" key="4">
    <source>
        <dbReference type="ARBA" id="ARBA00022692"/>
    </source>
</evidence>
<organism evidence="12 13">
    <name type="scientific">Trichocladium antarcticum</name>
    <dbReference type="NCBI Taxonomy" id="1450529"/>
    <lineage>
        <taxon>Eukaryota</taxon>
        <taxon>Fungi</taxon>
        <taxon>Dikarya</taxon>
        <taxon>Ascomycota</taxon>
        <taxon>Pezizomycotina</taxon>
        <taxon>Sordariomycetes</taxon>
        <taxon>Sordariomycetidae</taxon>
        <taxon>Sordariales</taxon>
        <taxon>Chaetomiaceae</taxon>
        <taxon>Trichocladium</taxon>
    </lineage>
</organism>
<evidence type="ECO:0008006" key="14">
    <source>
        <dbReference type="Google" id="ProtNLM"/>
    </source>
</evidence>